<dbReference type="Proteomes" id="UP001374584">
    <property type="component" value="Unassembled WGS sequence"/>
</dbReference>
<accession>A0AAN9MRC5</accession>
<evidence type="ECO:0000313" key="1">
    <source>
        <dbReference type="EMBL" id="KAK7356123.1"/>
    </source>
</evidence>
<gene>
    <name evidence="1" type="ORF">VNO80_15389</name>
</gene>
<reference evidence="1 2" key="1">
    <citation type="submission" date="2024-01" db="EMBL/GenBank/DDBJ databases">
        <title>The genomes of 5 underutilized Papilionoideae crops provide insights into root nodulation and disease resistanc.</title>
        <authorList>
            <person name="Jiang F."/>
        </authorList>
    </citation>
    <scope>NUCLEOTIDE SEQUENCE [LARGE SCALE GENOMIC DNA]</scope>
    <source>
        <strain evidence="1">JINMINGXINNONG_FW02</strain>
        <tissue evidence="1">Leaves</tissue>
    </source>
</reference>
<protein>
    <submittedName>
        <fullName evidence="1">Uncharacterized protein</fullName>
    </submittedName>
</protein>
<proteinExistence type="predicted"/>
<organism evidence="1 2">
    <name type="scientific">Phaseolus coccineus</name>
    <name type="common">Scarlet runner bean</name>
    <name type="synonym">Phaseolus multiflorus</name>
    <dbReference type="NCBI Taxonomy" id="3886"/>
    <lineage>
        <taxon>Eukaryota</taxon>
        <taxon>Viridiplantae</taxon>
        <taxon>Streptophyta</taxon>
        <taxon>Embryophyta</taxon>
        <taxon>Tracheophyta</taxon>
        <taxon>Spermatophyta</taxon>
        <taxon>Magnoliopsida</taxon>
        <taxon>eudicotyledons</taxon>
        <taxon>Gunneridae</taxon>
        <taxon>Pentapetalae</taxon>
        <taxon>rosids</taxon>
        <taxon>fabids</taxon>
        <taxon>Fabales</taxon>
        <taxon>Fabaceae</taxon>
        <taxon>Papilionoideae</taxon>
        <taxon>50 kb inversion clade</taxon>
        <taxon>NPAAA clade</taxon>
        <taxon>indigoferoid/millettioid clade</taxon>
        <taxon>Phaseoleae</taxon>
        <taxon>Phaseolus</taxon>
    </lineage>
</organism>
<evidence type="ECO:0000313" key="2">
    <source>
        <dbReference type="Proteomes" id="UP001374584"/>
    </source>
</evidence>
<comment type="caution">
    <text evidence="1">The sequence shown here is derived from an EMBL/GenBank/DDBJ whole genome shotgun (WGS) entry which is preliminary data.</text>
</comment>
<keyword evidence="2" id="KW-1185">Reference proteome</keyword>
<dbReference type="EMBL" id="JAYMYR010000006">
    <property type="protein sequence ID" value="KAK7356123.1"/>
    <property type="molecule type" value="Genomic_DNA"/>
</dbReference>
<sequence length="117" mass="13372">MFFPPFNVNHQVSRREARNQQLFSESQGATGSFFLAFPQNLAKLCCHFHRDRVMAPELALSFSVVSVIEDVLQTHGSRLSDIHLASRKAEEACTYPLSRSFPFLISLFFRQCSHSIH</sequence>
<dbReference type="AlphaFoldDB" id="A0AAN9MRC5"/>
<name>A0AAN9MRC5_PHACN</name>